<evidence type="ECO:0000259" key="3">
    <source>
        <dbReference type="PROSITE" id="PS50943"/>
    </source>
</evidence>
<dbReference type="Proteomes" id="UP000285112">
    <property type="component" value="Unassembled WGS sequence"/>
</dbReference>
<gene>
    <name evidence="4" type="ORF">D5S19_23070</name>
</gene>
<evidence type="ECO:0000313" key="5">
    <source>
        <dbReference type="Proteomes" id="UP000285112"/>
    </source>
</evidence>
<dbReference type="Pfam" id="PF13560">
    <property type="entry name" value="HTH_31"/>
    <property type="match status" value="1"/>
</dbReference>
<dbReference type="InterPro" id="IPR003593">
    <property type="entry name" value="AAA+_ATPase"/>
</dbReference>
<dbReference type="PANTHER" id="PTHR47691:SF3">
    <property type="entry name" value="HTH-TYPE TRANSCRIPTIONAL REGULATOR RV0890C-RELATED"/>
    <property type="match status" value="1"/>
</dbReference>
<organism evidence="4 5">
    <name type="scientific">Amycolatopsis panacis</name>
    <dbReference type="NCBI Taxonomy" id="2340917"/>
    <lineage>
        <taxon>Bacteria</taxon>
        <taxon>Bacillati</taxon>
        <taxon>Actinomycetota</taxon>
        <taxon>Actinomycetes</taxon>
        <taxon>Pseudonocardiales</taxon>
        <taxon>Pseudonocardiaceae</taxon>
        <taxon>Amycolatopsis</taxon>
    </lineage>
</organism>
<dbReference type="SMART" id="SM00530">
    <property type="entry name" value="HTH_XRE"/>
    <property type="match status" value="1"/>
</dbReference>
<dbReference type="SMART" id="SM00382">
    <property type="entry name" value="AAA"/>
    <property type="match status" value="1"/>
</dbReference>
<dbReference type="Gene3D" id="3.40.50.300">
    <property type="entry name" value="P-loop containing nucleotide triphosphate hydrolases"/>
    <property type="match status" value="1"/>
</dbReference>
<dbReference type="EMBL" id="QZFV01000107">
    <property type="protein sequence ID" value="RJQ81700.1"/>
    <property type="molecule type" value="Genomic_DNA"/>
</dbReference>
<dbReference type="Gene3D" id="1.10.260.40">
    <property type="entry name" value="lambda repressor-like DNA-binding domains"/>
    <property type="match status" value="1"/>
</dbReference>
<dbReference type="Pfam" id="PF13401">
    <property type="entry name" value="AAA_22"/>
    <property type="match status" value="1"/>
</dbReference>
<dbReference type="InterPro" id="IPR010982">
    <property type="entry name" value="Lambda_DNA-bd_dom_sf"/>
</dbReference>
<evidence type="ECO:0000256" key="1">
    <source>
        <dbReference type="PROSITE-ProRule" id="PRU00339"/>
    </source>
</evidence>
<dbReference type="SUPFAM" id="SSF48452">
    <property type="entry name" value="TPR-like"/>
    <property type="match status" value="1"/>
</dbReference>
<reference evidence="4 5" key="1">
    <citation type="submission" date="2018-09" db="EMBL/GenBank/DDBJ databases">
        <title>YIM PH 21725 draft genome.</title>
        <authorList>
            <person name="Miao C."/>
        </authorList>
    </citation>
    <scope>NUCLEOTIDE SEQUENCE [LARGE SCALE GENOMIC DNA]</scope>
    <source>
        <strain evidence="5">YIM PH21725</strain>
    </source>
</reference>
<dbReference type="RefSeq" id="WP_120025492.1">
    <property type="nucleotide sequence ID" value="NZ_QZFV01000107.1"/>
</dbReference>
<proteinExistence type="predicted"/>
<sequence length="790" mass="86498">MGQEGSGGVSDREESRSAKLPARPLTAAEQFGKALRGVRVRQGMTQRELAKVAYVHHSIISRLEAGQLSPTTDHAEQLDRVLDTKGALLELATAARAEPYAGLPPPPLHFVGRARALTALTDLLIVAPNEMPNRSTVVFVAGPPGVGKTALARHWANSNADRFEQVLYADLHGYGPRPPAEPGEVLESLLRGLGVRDDRIPGTDELRLALLQGQLEKRRSVGQHVLIVLDNARDSRQVAQVLPGTPNTSVLITSRTRLSGVVIEAHAKSVRLEPMDALDAAALMASFIDEARAEAEPDAIARLVELCGALPLALNIAAERVAANDLMTVQQHADDLAERGRLELRVEDDDATEVRATFRWSYESLRPEQAQVFRLLGVHRGLHISAAAVAALVAIPVRDATRLLAELVQAHLVQQITMHRFSLHDLLRDYASEEAANPRWDNERHAAIRRLVDWYLYTANKASWAIWPNRPEHHLDLGPAPDGVTPAPITTFDQAAGWYETELPNLAGVGELALHHHLLFPAWRLALDCFDFYLHRRPWQVWIDTFEVALQAAEQAKDPERIVPAAEELAEAYLRRGNLNRAWELNSRVVAVSEQLGPTWILSFAYVGLGNIMYERGNFVEAARLCAQGLAVAKQVGSLVGETYAHTHLGRAYLELGKTDLALEHGNHAFALQGNEGTPHGRGYTGVPLARAYRHTGDLVRARRVGVESLQAYEECGDTPGKAEALGELGMIFYALGERDDGRAKVEEALDVLRPIDPRIAAHLQRQWAALRDGPSADCAAHPGLGAVDS</sequence>
<dbReference type="InterPro" id="IPR001387">
    <property type="entry name" value="Cro/C1-type_HTH"/>
</dbReference>
<dbReference type="GO" id="GO:0043531">
    <property type="term" value="F:ADP binding"/>
    <property type="evidence" value="ECO:0007669"/>
    <property type="project" value="InterPro"/>
</dbReference>
<dbReference type="PRINTS" id="PR00364">
    <property type="entry name" value="DISEASERSIST"/>
</dbReference>
<dbReference type="PROSITE" id="PS50005">
    <property type="entry name" value="TPR"/>
    <property type="match status" value="1"/>
</dbReference>
<protein>
    <submittedName>
        <fullName evidence="4">Helix-turn-helix domain-containing protein</fullName>
    </submittedName>
</protein>
<dbReference type="Gene3D" id="1.10.10.10">
    <property type="entry name" value="Winged helix-like DNA-binding domain superfamily/Winged helix DNA-binding domain"/>
    <property type="match status" value="1"/>
</dbReference>
<dbReference type="SUPFAM" id="SSF52540">
    <property type="entry name" value="P-loop containing nucleoside triphosphate hydrolases"/>
    <property type="match status" value="1"/>
</dbReference>
<feature type="repeat" description="TPR" evidence="1">
    <location>
        <begin position="643"/>
        <end position="676"/>
    </location>
</feature>
<feature type="domain" description="HTH cro/C1-type" evidence="3">
    <location>
        <begin position="35"/>
        <end position="89"/>
    </location>
</feature>
<dbReference type="InterPro" id="IPR011990">
    <property type="entry name" value="TPR-like_helical_dom_sf"/>
</dbReference>
<dbReference type="InterPro" id="IPR036388">
    <property type="entry name" value="WH-like_DNA-bd_sf"/>
</dbReference>
<dbReference type="Gene3D" id="1.25.40.10">
    <property type="entry name" value="Tetratricopeptide repeat domain"/>
    <property type="match status" value="1"/>
</dbReference>
<dbReference type="PANTHER" id="PTHR47691">
    <property type="entry name" value="REGULATOR-RELATED"/>
    <property type="match status" value="1"/>
</dbReference>
<dbReference type="CDD" id="cd00093">
    <property type="entry name" value="HTH_XRE"/>
    <property type="match status" value="1"/>
</dbReference>
<keyword evidence="1" id="KW-0802">TPR repeat</keyword>
<dbReference type="PROSITE" id="PS50943">
    <property type="entry name" value="HTH_CROC1"/>
    <property type="match status" value="1"/>
</dbReference>
<dbReference type="InterPro" id="IPR019734">
    <property type="entry name" value="TPR_rpt"/>
</dbReference>
<keyword evidence="5" id="KW-1185">Reference proteome</keyword>
<name>A0A419HXC0_9PSEU</name>
<dbReference type="SUPFAM" id="SSF47413">
    <property type="entry name" value="lambda repressor-like DNA-binding domains"/>
    <property type="match status" value="1"/>
</dbReference>
<comment type="caution">
    <text evidence="4">The sequence shown here is derived from an EMBL/GenBank/DDBJ whole genome shotgun (WGS) entry which is preliminary data.</text>
</comment>
<feature type="region of interest" description="Disordered" evidence="2">
    <location>
        <begin position="1"/>
        <end position="24"/>
    </location>
</feature>
<dbReference type="AlphaFoldDB" id="A0A419HXC0"/>
<evidence type="ECO:0000256" key="2">
    <source>
        <dbReference type="SAM" id="MobiDB-lite"/>
    </source>
</evidence>
<accession>A0A419HXC0</accession>
<evidence type="ECO:0000313" key="4">
    <source>
        <dbReference type="EMBL" id="RJQ81700.1"/>
    </source>
</evidence>
<dbReference type="SMART" id="SM00028">
    <property type="entry name" value="TPR"/>
    <property type="match status" value="3"/>
</dbReference>
<dbReference type="Pfam" id="PF13424">
    <property type="entry name" value="TPR_12"/>
    <property type="match status" value="1"/>
</dbReference>
<dbReference type="InterPro" id="IPR027417">
    <property type="entry name" value="P-loop_NTPase"/>
</dbReference>
<dbReference type="GO" id="GO:0003677">
    <property type="term" value="F:DNA binding"/>
    <property type="evidence" value="ECO:0007669"/>
    <property type="project" value="InterPro"/>
</dbReference>
<dbReference type="InterPro" id="IPR049945">
    <property type="entry name" value="AAA_22"/>
</dbReference>